<keyword evidence="1" id="KW-0812">Transmembrane</keyword>
<dbReference type="Pfam" id="PF16116">
    <property type="entry name" value="DUF4832"/>
    <property type="match status" value="1"/>
</dbReference>
<keyword evidence="5" id="KW-1185">Reference proteome</keyword>
<dbReference type="InterPro" id="IPR032267">
    <property type="entry name" value="DUF4832"/>
</dbReference>
<keyword evidence="1" id="KW-1133">Transmembrane helix</keyword>
<keyword evidence="1" id="KW-0472">Membrane</keyword>
<feature type="transmembrane region" description="Helical" evidence="1">
    <location>
        <begin position="12"/>
        <end position="35"/>
    </location>
</feature>
<comment type="caution">
    <text evidence="4">The sequence shown here is derived from an EMBL/GenBank/DDBJ whole genome shotgun (WGS) entry which is preliminary data.</text>
</comment>
<proteinExistence type="predicted"/>
<evidence type="ECO:0000259" key="2">
    <source>
        <dbReference type="Pfam" id="PF16116"/>
    </source>
</evidence>
<dbReference type="InterPro" id="IPR032379">
    <property type="entry name" value="DUF4874"/>
</dbReference>
<reference evidence="5" key="1">
    <citation type="journal article" date="2019" name="Int. J. Syst. Evol. Microbiol.">
        <title>The Global Catalogue of Microorganisms (GCM) 10K type strain sequencing project: providing services to taxonomists for standard genome sequencing and annotation.</title>
        <authorList>
            <consortium name="The Broad Institute Genomics Platform"/>
            <consortium name="The Broad Institute Genome Sequencing Center for Infectious Disease"/>
            <person name="Wu L."/>
            <person name="Ma J."/>
        </authorList>
    </citation>
    <scope>NUCLEOTIDE SEQUENCE [LARGE SCALE GENOMIC DNA]</scope>
    <source>
        <strain evidence="5">JCM 17917</strain>
    </source>
</reference>
<evidence type="ECO:0000256" key="1">
    <source>
        <dbReference type="SAM" id="Phobius"/>
    </source>
</evidence>
<protein>
    <submittedName>
        <fullName evidence="4">DUF4832 domain-containing protein</fullName>
    </submittedName>
</protein>
<organism evidence="4 5">
    <name type="scientific">Nibribacter koreensis</name>
    <dbReference type="NCBI Taxonomy" id="1084519"/>
    <lineage>
        <taxon>Bacteria</taxon>
        <taxon>Pseudomonadati</taxon>
        <taxon>Bacteroidota</taxon>
        <taxon>Cytophagia</taxon>
        <taxon>Cytophagales</taxon>
        <taxon>Hymenobacteraceae</taxon>
        <taxon>Nibribacter</taxon>
    </lineage>
</organism>
<name>A0ABP8FLT6_9BACT</name>
<feature type="domain" description="DUF4874" evidence="3">
    <location>
        <begin position="78"/>
        <end position="271"/>
    </location>
</feature>
<accession>A0ABP8FLT6</accession>
<gene>
    <name evidence="4" type="ORF">GCM10023183_21740</name>
</gene>
<feature type="domain" description="DUF4832" evidence="2">
    <location>
        <begin position="283"/>
        <end position="544"/>
    </location>
</feature>
<evidence type="ECO:0000259" key="3">
    <source>
        <dbReference type="Pfam" id="PF16173"/>
    </source>
</evidence>
<dbReference type="Proteomes" id="UP001501844">
    <property type="component" value="Unassembled WGS sequence"/>
</dbReference>
<dbReference type="EMBL" id="BAABGX010000002">
    <property type="protein sequence ID" value="GAA4306501.1"/>
    <property type="molecule type" value="Genomic_DNA"/>
</dbReference>
<evidence type="ECO:0000313" key="5">
    <source>
        <dbReference type="Proteomes" id="UP001501844"/>
    </source>
</evidence>
<dbReference type="Pfam" id="PF16173">
    <property type="entry name" value="DUF4874"/>
    <property type="match status" value="1"/>
</dbReference>
<sequence length="568" mass="64692">MSLRQQGMQKKHWFAQKWVVGIPLLLAILCFFWYWQLRDPAKSFLSNHTTVSQDEGGRLLAFQGIGPEDSLGREVIPNPERGLRLEFAMDLQDLSPAFNDDGKISYKQNFRETLRQHAQTYGYKKDQLQLAQLFFYLDSALLDKPIPDGQLQNLAHILDEVEAANYKAIIRYAYQKQATPTSDCSPRNSISAMAPKVQVRHIEQHLAQLAPILKAKYAVIQAVQAGFVGGWGEWHNDFYGHPCSVDSVKMILQAVLDAVPPQRKVMVREPSLKRVGALLDNQRLGYHNDYFVLDNGKHKSSDYSKARRGFTRKSNRYFERKDFKQVQQEGYLVGVDGEMPYDGTGDEWNLVQVLPESYQFATRLREHGYTSFSIVHNYNTNINAWKNKTITAADLRMTKAPVTEGYFLDASGKEVPRSLYEYIRDHLGYRMQLEKASLPAMWRTSTAHQVSFTIKNFGFATPINPRGVYVVLIDAAGKVQGFKTRAELRDWHPVTSKRKAGHTVSTEITLPKDIAPGAYKIGLWLPDGAESLKYNPAYAIRLANKGVEWWTDPTGKYLVNVFSEVQVQ</sequence>
<evidence type="ECO:0000313" key="4">
    <source>
        <dbReference type="EMBL" id="GAA4306501.1"/>
    </source>
</evidence>